<name>Q58MN5_BPPRM</name>
<evidence type="ECO:0000256" key="1">
    <source>
        <dbReference type="SAM" id="Coils"/>
    </source>
</evidence>
<proteinExistence type="predicted"/>
<keyword evidence="1" id="KW-0175">Coiled coil</keyword>
<evidence type="ECO:0000313" key="3">
    <source>
        <dbReference type="EMBL" id="ACY75998.1"/>
    </source>
</evidence>
<dbReference type="Proteomes" id="UP000013923">
    <property type="component" value="Genome"/>
</dbReference>
<evidence type="ECO:0000313" key="5">
    <source>
        <dbReference type="Proteomes" id="UP000013923"/>
    </source>
</evidence>
<dbReference type="Proteomes" id="UP000000991">
    <property type="component" value="Segment"/>
</dbReference>
<keyword evidence="4" id="KW-1185">Reference proteome</keyword>
<sequence>MQQQNNGDVDVNVLVSLYNGKLAQSLNQNVLLEAKLQTLKNDFEEEEKNLQQEIISLQEEIQKLKKTKKTDT</sequence>
<protein>
    <submittedName>
        <fullName evidence="2">Uncharacterized protein</fullName>
    </submittedName>
</protein>
<dbReference type="RefSeq" id="YP_214351.1">
    <property type="nucleotide sequence ID" value="NC_006883.2"/>
</dbReference>
<dbReference type="EMBL" id="GU071092">
    <property type="protein sequence ID" value="ACY75998.1"/>
    <property type="molecule type" value="Genomic_DNA"/>
</dbReference>
<evidence type="ECO:0000313" key="2">
    <source>
        <dbReference type="EMBL" id="AAX44497.1"/>
    </source>
</evidence>
<reference evidence="2 4" key="3">
    <citation type="journal article" date="2010" name="Environ. Microbiol.">
        <title>Genomic analysis of oceanic cyanobacterial myoviruses compared with T4-like myoviruses from diverse hosts and environments.</title>
        <authorList>
            <person name="Sullivan M.B."/>
            <person name="Huang K.H."/>
            <person name="Ignacio-Espinoza J.C."/>
            <person name="Berlin A.M."/>
            <person name="Kelly L."/>
            <person name="Weigele P.R."/>
            <person name="DeFrancesco A.S."/>
            <person name="Kern S.E."/>
            <person name="Thompson L.R."/>
            <person name="Young S."/>
            <person name="Yandava C."/>
            <person name="Fu R."/>
            <person name="Krastins B."/>
            <person name="Chase M."/>
            <person name="Sarracino D."/>
            <person name="Osburne M.S."/>
            <person name="Henn M.R."/>
            <person name="Chisholm S.W."/>
        </authorList>
    </citation>
    <scope>NUCLEOTIDE SEQUENCE [LARGE SCALE GENOMIC DNA]</scope>
</reference>
<reference evidence="2 4" key="1">
    <citation type="journal article" date="2005" name="PLoS Biol.">
        <title>Three Prochlorococcus cyanophage genomes: signature features and ecological interpretations.</title>
        <authorList>
            <person name="Sullivan M.B."/>
            <person name="Coleman M.L."/>
            <person name="Weigele P."/>
            <person name="Rohwer F."/>
            <person name="Chisholm S.W."/>
        </authorList>
    </citation>
    <scope>NUCLEOTIDE SEQUENCE</scope>
</reference>
<dbReference type="GeneID" id="3294305"/>
<organism evidence="2 4">
    <name type="scientific">Prochlorococcus phage P-SSM2</name>
    <dbReference type="NCBI Taxonomy" id="268746"/>
    <lineage>
        <taxon>Viruses</taxon>
        <taxon>Duplodnaviria</taxon>
        <taxon>Heunggongvirae</taxon>
        <taxon>Uroviricota</taxon>
        <taxon>Caudoviricetes</taxon>
        <taxon>Pantevenvirales</taxon>
        <taxon>Kyanoviridae</taxon>
        <taxon>Salacisavirus</taxon>
        <taxon>Salacisavirus pssm2</taxon>
    </lineage>
</organism>
<evidence type="ECO:0000313" key="4">
    <source>
        <dbReference type="Proteomes" id="UP000000991"/>
    </source>
</evidence>
<dbReference type="EMBL" id="AY939844">
    <property type="protein sequence ID" value="AAX44497.1"/>
    <property type="molecule type" value="Genomic_DNA"/>
</dbReference>
<reference evidence="3 5" key="2">
    <citation type="submission" date="2009-10" db="EMBL/GenBank/DDBJ databases">
        <title>The Genome Sequence of Prochlorococcus phage P-SSM2.</title>
        <authorList>
            <consortium name="The Broad Institute Genome Sequencing Platform"/>
            <person name="Henn M.R."/>
            <person name="Sullivan M.S."/>
            <person name="Osburne M.S."/>
            <person name="Levin J."/>
            <person name="Malboeuf C."/>
            <person name="Casali M."/>
            <person name="Russ C."/>
            <person name="Lennon N."/>
            <person name="Chapman S.B."/>
            <person name="Erlich R."/>
            <person name="Young S.K."/>
            <person name="Koehrsen M."/>
            <person name="Yandava C."/>
            <person name="Zeng Q."/>
            <person name="Alvarado L."/>
            <person name="Anderson S."/>
            <person name="Berlin A."/>
            <person name="Borenstein D."/>
            <person name="Chen Z."/>
            <person name="Engels R."/>
            <person name="Freedman E."/>
            <person name="Gellesch M."/>
            <person name="Goldberg J."/>
            <person name="Green L."/>
            <person name="Griggs A."/>
            <person name="Gujja S."/>
            <person name="Heilman E.R."/>
            <person name="Heiman D."/>
            <person name="Hepburn T."/>
            <person name="Howarth C."/>
            <person name="Jen D."/>
            <person name="Larson L."/>
            <person name="Lewis B."/>
            <person name="Mehta T."/>
            <person name="Park D."/>
            <person name="Pearson M."/>
            <person name="Richards J."/>
            <person name="Rizzolo K."/>
            <person name="Roberts A."/>
            <person name="Ryan E."/>
            <person name="Saif S."/>
            <person name="Shea T."/>
            <person name="Shenoy N."/>
            <person name="Sisk P."/>
            <person name="Stolte C."/>
            <person name="Sykes S."/>
            <person name="Walk T."/>
            <person name="White J."/>
            <person name="Yu Q."/>
            <person name="Coleman M.L."/>
            <person name="Huang K.H."/>
            <person name="Weigele P.R."/>
            <person name="DeFrancesco A.S."/>
            <person name="Kern S.E."/>
            <person name="Thompson L.R."/>
            <person name="Fu R."/>
            <person name="Hombeck B."/>
            <person name="Chisholm S.W."/>
            <person name="Haas B."/>
            <person name="Nusbaum C."/>
            <person name="Birren B."/>
        </authorList>
    </citation>
    <scope>NUCLEOTIDE SEQUENCE [LARGE SCALE GENOMIC DNA]</scope>
    <source>
        <strain evidence="3">P-SSM2</strain>
    </source>
</reference>
<feature type="coiled-coil region" evidence="1">
    <location>
        <begin position="22"/>
        <end position="67"/>
    </location>
</feature>
<dbReference type="KEGG" id="vg:3294305"/>
<gene>
    <name evidence="3" type="ORF">PCMG_00122</name>
    <name evidence="2" type="ORF">PSSM2_119</name>
</gene>
<organismHost>
    <name type="scientific">Prochlorococcus</name>
    <dbReference type="NCBI Taxonomy" id="1218"/>
</organismHost>
<accession>Q58MN5</accession>